<keyword evidence="1" id="KW-1133">Transmembrane helix</keyword>
<evidence type="ECO:0000259" key="2">
    <source>
        <dbReference type="Pfam" id="PF05050"/>
    </source>
</evidence>
<name>A0A9P1IUP1_9PELO</name>
<evidence type="ECO:0000256" key="1">
    <source>
        <dbReference type="SAM" id="Phobius"/>
    </source>
</evidence>
<feature type="transmembrane region" description="Helical" evidence="1">
    <location>
        <begin position="7"/>
        <end position="25"/>
    </location>
</feature>
<dbReference type="Pfam" id="PF05050">
    <property type="entry name" value="Methyltransf_21"/>
    <property type="match status" value="1"/>
</dbReference>
<evidence type="ECO:0000313" key="3">
    <source>
        <dbReference type="EMBL" id="CAI5451384.1"/>
    </source>
</evidence>
<keyword evidence="1" id="KW-0472">Membrane</keyword>
<dbReference type="Proteomes" id="UP001152747">
    <property type="component" value="Unassembled WGS sequence"/>
</dbReference>
<dbReference type="PANTHER" id="PTHR22989:SF13">
    <property type="entry name" value="METHYLTRANSFERASE FKBM DOMAIN-CONTAINING PROTEIN"/>
    <property type="match status" value="1"/>
</dbReference>
<sequence>MKRSHTVLIYCVIYSIALYCLMNVSSVNEFDGKSRVGYISKVSPNTLLEDFQECYRSKLPFFTGPLDNFWMNYTYFAKNCDYATSVKHLDIRAVSNTDETKYIIYPKYNETLTMLTLGVGKDIDGEIELRRLYPNIDFYGADPVPENKPIYEKIGTFFPVAIGKNGGFRSSRVLKESYREEIALNKIDIMWVDTEGSEFGMMEMLHLGEEVDKKGIVICQINVEYHLNIMQGITNEKITFRKFITRIVEDGKYIIVRPYTVPIVNYIRLVLINVSDAECKRLYITG</sequence>
<comment type="caution">
    <text evidence="3">The sequence shown here is derived from an EMBL/GenBank/DDBJ whole genome shotgun (WGS) entry which is preliminary data.</text>
</comment>
<evidence type="ECO:0000313" key="4">
    <source>
        <dbReference type="Proteomes" id="UP001152747"/>
    </source>
</evidence>
<reference evidence="3" key="1">
    <citation type="submission" date="2022-11" db="EMBL/GenBank/DDBJ databases">
        <authorList>
            <person name="Kikuchi T."/>
        </authorList>
    </citation>
    <scope>NUCLEOTIDE SEQUENCE</scope>
    <source>
        <strain evidence="3">PS1010</strain>
    </source>
</reference>
<dbReference type="OrthoDB" id="5775722at2759"/>
<dbReference type="InterPro" id="IPR006342">
    <property type="entry name" value="FkbM_mtfrase"/>
</dbReference>
<organism evidence="3 4">
    <name type="scientific">Caenorhabditis angaria</name>
    <dbReference type="NCBI Taxonomy" id="860376"/>
    <lineage>
        <taxon>Eukaryota</taxon>
        <taxon>Metazoa</taxon>
        <taxon>Ecdysozoa</taxon>
        <taxon>Nematoda</taxon>
        <taxon>Chromadorea</taxon>
        <taxon>Rhabditida</taxon>
        <taxon>Rhabditina</taxon>
        <taxon>Rhabditomorpha</taxon>
        <taxon>Rhabditoidea</taxon>
        <taxon>Rhabditidae</taxon>
        <taxon>Peloderinae</taxon>
        <taxon>Caenorhabditis</taxon>
    </lineage>
</organism>
<dbReference type="PANTHER" id="PTHR22989">
    <property type="entry name" value="UNCHARACTERIZED DUF13 C.ELEGANS"/>
    <property type="match status" value="1"/>
</dbReference>
<keyword evidence="1" id="KW-0812">Transmembrane</keyword>
<protein>
    <recommendedName>
        <fullName evidence="2">Methyltransferase FkbM domain-containing protein</fullName>
    </recommendedName>
</protein>
<keyword evidence="4" id="KW-1185">Reference proteome</keyword>
<accession>A0A9P1IUP1</accession>
<dbReference type="EMBL" id="CANHGI010000005">
    <property type="protein sequence ID" value="CAI5451384.1"/>
    <property type="molecule type" value="Genomic_DNA"/>
</dbReference>
<proteinExistence type="predicted"/>
<gene>
    <name evidence="3" type="ORF">CAMP_LOCUS14021</name>
</gene>
<feature type="domain" description="Methyltransferase FkbM" evidence="2">
    <location>
        <begin position="69"/>
        <end position="229"/>
    </location>
</feature>
<dbReference type="AlphaFoldDB" id="A0A9P1IUP1"/>